<organism evidence="2 3">
    <name type="scientific">Chryseotalea sanaruensis</name>
    <dbReference type="NCBI Taxonomy" id="2482724"/>
    <lineage>
        <taxon>Bacteria</taxon>
        <taxon>Pseudomonadati</taxon>
        <taxon>Bacteroidota</taxon>
        <taxon>Cytophagia</taxon>
        <taxon>Cytophagales</taxon>
        <taxon>Chryseotaleaceae</taxon>
        <taxon>Chryseotalea</taxon>
    </lineage>
</organism>
<sequence>MKETRFIAQNKEKWQESERLLKESTKDPEKISTLFTQVVDDLSYSRTYYPNRSVRVYLNKIAREYFSILSRHQKGKRNIFMSFWLEELPQIMIFSRKPMLVSLFVFLLAVAIGVFSAAEDPQFTQSILGDRYVEMTKENIASGDPMAVYKKSNQVDMFLGITLNNLNVAFRTFVFGIFFSIGTLGILLYNGIMVGCFQYFFIERGLFVESALTIWLHGTLEISSIILAGGAGLVLGSGLLFPGTYTRLQAFQLSAMRSLKIMLGISPIFVIAGLIESFLTRYTEVPDFLRLFLILLSAAFIIGYFIVYPWLKSRSGFAHPLEEEKITAGNHETLQYHRIKSNAEILKDAFLFYKQQAGRIIPWVIVTSAVLAITHVPMNDVIADARIYEEWWQYFFSSLYYALDVKNYEMVILASIASAIISYRTFIVFKSEKEQMKISFKLGKFSAILLISLGLYLMMFWIEGFATLILILSFLFILIFSYTFFVKRGTTSIWDNFQESAGARTGQVFGLQFILLLLSFSFLLILSAPLIYMYSSMLQWNFSEGDAWTQSIVRFFESFVKIISFYLVLPIFTISASLLFHSLQEIASAQALKNDIDKTDFTQA</sequence>
<dbReference type="InterPro" id="IPR002798">
    <property type="entry name" value="SpoIIM-like"/>
</dbReference>
<dbReference type="Pfam" id="PF01944">
    <property type="entry name" value="SpoIIM"/>
    <property type="match status" value="1"/>
</dbReference>
<feature type="transmembrane region" description="Helical" evidence="1">
    <location>
        <begin position="291"/>
        <end position="311"/>
    </location>
</feature>
<dbReference type="RefSeq" id="WP_127122685.1">
    <property type="nucleotide sequence ID" value="NZ_BHXQ01000004.1"/>
</dbReference>
<dbReference type="EMBL" id="BHXQ01000004">
    <property type="protein sequence ID" value="GCC52032.1"/>
    <property type="molecule type" value="Genomic_DNA"/>
</dbReference>
<feature type="transmembrane region" description="Helical" evidence="1">
    <location>
        <begin position="261"/>
        <end position="279"/>
    </location>
</feature>
<feature type="transmembrane region" description="Helical" evidence="1">
    <location>
        <begin position="563"/>
        <end position="583"/>
    </location>
</feature>
<dbReference type="OrthoDB" id="9800053at2"/>
<dbReference type="AlphaFoldDB" id="A0A401UAY3"/>
<keyword evidence="1" id="KW-0812">Transmembrane</keyword>
<feature type="transmembrane region" description="Helical" evidence="1">
    <location>
        <begin position="468"/>
        <end position="487"/>
    </location>
</feature>
<accession>A0A401UAY3</accession>
<evidence type="ECO:0000313" key="2">
    <source>
        <dbReference type="EMBL" id="GCC52032.1"/>
    </source>
</evidence>
<evidence type="ECO:0000313" key="3">
    <source>
        <dbReference type="Proteomes" id="UP000288227"/>
    </source>
</evidence>
<keyword evidence="3" id="KW-1185">Reference proteome</keyword>
<keyword evidence="1" id="KW-0472">Membrane</keyword>
<protein>
    <submittedName>
        <fullName evidence="2">Stage II sporulation protein M</fullName>
    </submittedName>
</protein>
<feature type="transmembrane region" description="Helical" evidence="1">
    <location>
        <begin position="442"/>
        <end position="462"/>
    </location>
</feature>
<feature type="transmembrane region" description="Helical" evidence="1">
    <location>
        <begin position="168"/>
        <end position="189"/>
    </location>
</feature>
<dbReference type="PANTHER" id="PTHR35337:SF1">
    <property type="entry name" value="SLR1478 PROTEIN"/>
    <property type="match status" value="1"/>
</dbReference>
<feature type="transmembrane region" description="Helical" evidence="1">
    <location>
        <begin position="410"/>
        <end position="430"/>
    </location>
</feature>
<name>A0A401UAY3_9BACT</name>
<proteinExistence type="predicted"/>
<dbReference type="PANTHER" id="PTHR35337">
    <property type="entry name" value="SLR1478 PROTEIN"/>
    <property type="match status" value="1"/>
</dbReference>
<evidence type="ECO:0000256" key="1">
    <source>
        <dbReference type="SAM" id="Phobius"/>
    </source>
</evidence>
<comment type="caution">
    <text evidence="2">The sequence shown here is derived from an EMBL/GenBank/DDBJ whole genome shotgun (WGS) entry which is preliminary data.</text>
</comment>
<feature type="transmembrane region" description="Helical" evidence="1">
    <location>
        <begin position="508"/>
        <end position="534"/>
    </location>
</feature>
<feature type="transmembrane region" description="Helical" evidence="1">
    <location>
        <begin position="360"/>
        <end position="378"/>
    </location>
</feature>
<reference evidence="2 3" key="1">
    <citation type="submission" date="2018-11" db="EMBL/GenBank/DDBJ databases">
        <title>Chryseotalea sanarue gen. nov., sp., nov., a member of the family Cytophagaceae, isolated from a brackish lake in Hamamatsu Japan.</title>
        <authorList>
            <person name="Maejima Y."/>
            <person name="Iino T."/>
            <person name="Muraguchi Y."/>
            <person name="Fukuda K."/>
            <person name="Ohkuma M."/>
            <person name="Moriuchi R."/>
            <person name="Dohra H."/>
            <person name="Kimbara K."/>
            <person name="Shintani M."/>
        </authorList>
    </citation>
    <scope>NUCLEOTIDE SEQUENCE [LARGE SCALE GENOMIC DNA]</scope>
    <source>
        <strain evidence="2 3">Ys</strain>
    </source>
</reference>
<feature type="transmembrane region" description="Helical" evidence="1">
    <location>
        <begin position="222"/>
        <end position="241"/>
    </location>
</feature>
<dbReference type="Proteomes" id="UP000288227">
    <property type="component" value="Unassembled WGS sequence"/>
</dbReference>
<feature type="transmembrane region" description="Helical" evidence="1">
    <location>
        <begin position="99"/>
        <end position="118"/>
    </location>
</feature>
<feature type="transmembrane region" description="Helical" evidence="1">
    <location>
        <begin position="196"/>
        <end position="216"/>
    </location>
</feature>
<keyword evidence="1" id="KW-1133">Transmembrane helix</keyword>
<gene>
    <name evidence="2" type="ORF">SanaruYs_22640</name>
</gene>